<dbReference type="InterPro" id="IPR012910">
    <property type="entry name" value="Plug_dom"/>
</dbReference>
<keyword evidence="5 7" id="KW-0472">Membrane</keyword>
<keyword evidence="3 7" id="KW-1134">Transmembrane beta strand</keyword>
<dbReference type="Proteomes" id="UP000292855">
    <property type="component" value="Unassembled WGS sequence"/>
</dbReference>
<feature type="signal peptide" evidence="8">
    <location>
        <begin position="1"/>
        <end position="21"/>
    </location>
</feature>
<dbReference type="PROSITE" id="PS52016">
    <property type="entry name" value="TONB_DEPENDENT_REC_3"/>
    <property type="match status" value="1"/>
</dbReference>
<keyword evidence="11" id="KW-1185">Reference proteome</keyword>
<dbReference type="InterPro" id="IPR023996">
    <property type="entry name" value="TonB-dep_OMP_SusC/RagA"/>
</dbReference>
<gene>
    <name evidence="10" type="ORF">EWE74_18305</name>
</gene>
<dbReference type="Gene3D" id="2.60.40.1120">
    <property type="entry name" value="Carboxypeptidase-like, regulatory domain"/>
    <property type="match status" value="1"/>
</dbReference>
<proteinExistence type="inferred from homology"/>
<evidence type="ECO:0000256" key="3">
    <source>
        <dbReference type="ARBA" id="ARBA00022452"/>
    </source>
</evidence>
<feature type="chain" id="PRO_5020316946" evidence="8">
    <location>
        <begin position="22"/>
        <end position="1022"/>
    </location>
</feature>
<evidence type="ECO:0000256" key="1">
    <source>
        <dbReference type="ARBA" id="ARBA00004571"/>
    </source>
</evidence>
<reference evidence="10 11" key="1">
    <citation type="submission" date="2019-02" db="EMBL/GenBank/DDBJ databases">
        <authorList>
            <person name="Li Y."/>
        </authorList>
    </citation>
    <scope>NUCLEOTIDE SEQUENCE [LARGE SCALE GENOMIC DNA]</scope>
    <source>
        <strain evidence="10 11">30C10-4-7</strain>
    </source>
</reference>
<dbReference type="Pfam" id="PF07715">
    <property type="entry name" value="Plug"/>
    <property type="match status" value="1"/>
</dbReference>
<evidence type="ECO:0000313" key="11">
    <source>
        <dbReference type="Proteomes" id="UP000292855"/>
    </source>
</evidence>
<evidence type="ECO:0000256" key="7">
    <source>
        <dbReference type="PROSITE-ProRule" id="PRU01360"/>
    </source>
</evidence>
<evidence type="ECO:0000259" key="9">
    <source>
        <dbReference type="Pfam" id="PF07715"/>
    </source>
</evidence>
<keyword evidence="8" id="KW-0732">Signal</keyword>
<keyword evidence="4 7" id="KW-0812">Transmembrane</keyword>
<dbReference type="RefSeq" id="WP_130143098.1">
    <property type="nucleotide sequence ID" value="NZ_SGIT01000004.1"/>
</dbReference>
<dbReference type="NCBIfam" id="TIGR04056">
    <property type="entry name" value="OMP_RagA_SusC"/>
    <property type="match status" value="1"/>
</dbReference>
<dbReference type="EMBL" id="SGIT01000004">
    <property type="protein sequence ID" value="RZF58554.1"/>
    <property type="molecule type" value="Genomic_DNA"/>
</dbReference>
<evidence type="ECO:0000256" key="5">
    <source>
        <dbReference type="ARBA" id="ARBA00023136"/>
    </source>
</evidence>
<keyword evidence="10" id="KW-0675">Receptor</keyword>
<comment type="similarity">
    <text evidence="7">Belongs to the TonB-dependent receptor family.</text>
</comment>
<evidence type="ECO:0000313" key="10">
    <source>
        <dbReference type="EMBL" id="RZF58554.1"/>
    </source>
</evidence>
<evidence type="ECO:0000256" key="2">
    <source>
        <dbReference type="ARBA" id="ARBA00022448"/>
    </source>
</evidence>
<dbReference type="InterPro" id="IPR008969">
    <property type="entry name" value="CarboxyPept-like_regulatory"/>
</dbReference>
<comment type="subcellular location">
    <subcellularLocation>
        <location evidence="1 7">Cell outer membrane</location>
        <topology evidence="1 7">Multi-pass membrane protein</topology>
    </subcellularLocation>
</comment>
<name>A0A4Q6XMR6_9SPHI</name>
<evidence type="ECO:0000256" key="6">
    <source>
        <dbReference type="ARBA" id="ARBA00023237"/>
    </source>
</evidence>
<dbReference type="OrthoDB" id="899266at2"/>
<dbReference type="NCBIfam" id="TIGR04057">
    <property type="entry name" value="SusC_RagA_signa"/>
    <property type="match status" value="1"/>
</dbReference>
<keyword evidence="6 7" id="KW-0998">Cell outer membrane</keyword>
<dbReference type="Gene3D" id="2.170.130.10">
    <property type="entry name" value="TonB-dependent receptor, plug domain"/>
    <property type="match status" value="1"/>
</dbReference>
<dbReference type="SUPFAM" id="SSF49464">
    <property type="entry name" value="Carboxypeptidase regulatory domain-like"/>
    <property type="match status" value="1"/>
</dbReference>
<protein>
    <submittedName>
        <fullName evidence="10">TonB-dependent receptor</fullName>
    </submittedName>
</protein>
<dbReference type="GO" id="GO:0009279">
    <property type="term" value="C:cell outer membrane"/>
    <property type="evidence" value="ECO:0007669"/>
    <property type="project" value="UniProtKB-SubCell"/>
</dbReference>
<accession>A0A4Q6XMR6</accession>
<comment type="caution">
    <text evidence="10">The sequence shown here is derived from an EMBL/GenBank/DDBJ whole genome shotgun (WGS) entry which is preliminary data.</text>
</comment>
<keyword evidence="2 7" id="KW-0813">Transport</keyword>
<dbReference type="FunFam" id="2.170.130.10:FF:000003">
    <property type="entry name" value="SusC/RagA family TonB-linked outer membrane protein"/>
    <property type="match status" value="1"/>
</dbReference>
<sequence length="1022" mass="113724">MTRHRIVFSLLAVFYSMWSWAQQEMLVKGTVSDKQGAFSGVSVNVAGTVTSTVTDAQGAYTIRISSSNAELIFSAVGYVTQQVVVGTSKTIDVTLEEEMSSLDEVVVVGYGEVRKKDLTGAVSSVKGSDLAERKTTTLSASLQGAVPGLMVRRDNNAPGASAGSMHIRGVTTIGDSAPLVIIDGVPGSIDHVNPNDVESISVLKDAASASIYGSRAAAGVILVTTKRGNRSSLNLTYTGELGADIPTIQPKMVGVTRYLEMANELRYNDNPVGGFYQDYSADQVKNWISNHDADPNNYPLTDWRNLILDDYSLRQTHTIGVSGGNDKVRSKASLAYDDVDGLYGIRNFKRIMLRVNNDFTISDIIGASLDMNVRNARNQTPYYSPFSLLRQMPAIYAATWDDGRIAEGKSGGNPYGLLQMGGDRDARSTQIGGRGVLDIKPFSGFKVSAIVSPYMNFSKSKAFRKKAFYTLATDPNAFGGWLEDNANPYSTTRLAEERNDDYNITSQLIANYIKSFGKHHVTAMIGYENYYQKWENLGASRDQYILDQYPYLNVGPEDYRDNSGDAQAYTYNSYFGRIIYSYADKYLVQINTRRDGSSRFHRDNRWGTFPSFSAGWVISEEQFVKNANLKELSFLKIRASWGKLGNERIGSYYPYMSLMTFGNALFYRNGELISDNTAAQRTLAVEDISWEKTESTDIGLDAAFFDNRLTITTDYYWKKTAGMLLSINIPGSVGQGISEMNAGEMSTKGFDLEIGWKDRKGDWSYGVNANLSDFLSKLDDMKDTRVISGNKLKESGVYFNEWYGYKNEGLFLTEEDVANSPKLNNQIRVGDIKYMDISGPDGVPDGIISAEYDRVPLGNSLPRFQYGGRVHAGYKNINLSMTFQGIGKQNVRLERQMVEPLRANFGNIPAIIDGHYWSPFNTNEENAAALYPRLTRSNIEANMAMSDYWMFNGRYFRLKNVTLGYTVPQRYTEKVKIHNLHVYASATDLFTVNKYPSGWDPEMGVSAYPITTTLVFGLSVNF</sequence>
<dbReference type="InterPro" id="IPR037066">
    <property type="entry name" value="Plug_dom_sf"/>
</dbReference>
<evidence type="ECO:0000256" key="8">
    <source>
        <dbReference type="SAM" id="SignalP"/>
    </source>
</evidence>
<dbReference type="AlphaFoldDB" id="A0A4Q6XMR6"/>
<dbReference type="SUPFAM" id="SSF56935">
    <property type="entry name" value="Porins"/>
    <property type="match status" value="1"/>
</dbReference>
<dbReference type="InterPro" id="IPR023997">
    <property type="entry name" value="TonB-dep_OMP_SusC/RagA_CS"/>
</dbReference>
<organism evidence="10 11">
    <name type="scientific">Sphingobacterium corticibacterium</name>
    <dbReference type="NCBI Taxonomy" id="2484746"/>
    <lineage>
        <taxon>Bacteria</taxon>
        <taxon>Pseudomonadati</taxon>
        <taxon>Bacteroidota</taxon>
        <taxon>Sphingobacteriia</taxon>
        <taxon>Sphingobacteriales</taxon>
        <taxon>Sphingobacteriaceae</taxon>
        <taxon>Sphingobacterium</taxon>
    </lineage>
</organism>
<feature type="domain" description="TonB-dependent receptor plug" evidence="9">
    <location>
        <begin position="115"/>
        <end position="220"/>
    </location>
</feature>
<dbReference type="InterPro" id="IPR036942">
    <property type="entry name" value="Beta-barrel_TonB_sf"/>
</dbReference>
<dbReference type="Gene3D" id="2.40.170.20">
    <property type="entry name" value="TonB-dependent receptor, beta-barrel domain"/>
    <property type="match status" value="1"/>
</dbReference>
<evidence type="ECO:0000256" key="4">
    <source>
        <dbReference type="ARBA" id="ARBA00022692"/>
    </source>
</evidence>
<dbReference type="Pfam" id="PF13715">
    <property type="entry name" value="CarbopepD_reg_2"/>
    <property type="match status" value="1"/>
</dbReference>
<dbReference type="InterPro" id="IPR039426">
    <property type="entry name" value="TonB-dep_rcpt-like"/>
</dbReference>